<protein>
    <submittedName>
        <fullName evidence="9">Sugar ABC transporter ATP-binding protein</fullName>
    </submittedName>
</protein>
<sequence length="274" mass="30844">MTISRPIRTFASVAVLALLSLAFLLPFLWMLSASLRTQGDLLANPQTLWPEHITWDNYREVWQRIPFGRQFLNTVVYAGIITVVSVLLDSMAGYAFARFTFPGRGPLFVVVLVTLMLPIQVTLIPVFQLLNDLGWINTYQGLIVPRVADAFGIFFMRQFFLSLPRDLEDAGRIDGFSEFGIWRRIMMPLAWPAVLTLGLFNLLYNWNDLLWPLIVTTDENMRTLSAGLALFKGQHSAEYGLLMAGAILALLPMVAAFALVQRRFIEGIATTGLK</sequence>
<keyword evidence="10" id="KW-1185">Reference proteome</keyword>
<evidence type="ECO:0000256" key="7">
    <source>
        <dbReference type="RuleBase" id="RU363032"/>
    </source>
</evidence>
<gene>
    <name evidence="9" type="primary">ugpE_2</name>
    <name evidence="9" type="ORF">Pa4123_74500</name>
</gene>
<dbReference type="Proteomes" id="UP001144280">
    <property type="component" value="Unassembled WGS sequence"/>
</dbReference>
<dbReference type="PROSITE" id="PS50928">
    <property type="entry name" value="ABC_TM1"/>
    <property type="match status" value="1"/>
</dbReference>
<keyword evidence="6 7" id="KW-0472">Membrane</keyword>
<keyword evidence="4 7" id="KW-0812">Transmembrane</keyword>
<dbReference type="GO" id="GO:0005524">
    <property type="term" value="F:ATP binding"/>
    <property type="evidence" value="ECO:0007669"/>
    <property type="project" value="UniProtKB-KW"/>
</dbReference>
<dbReference type="SUPFAM" id="SSF161098">
    <property type="entry name" value="MetI-like"/>
    <property type="match status" value="1"/>
</dbReference>
<dbReference type="RefSeq" id="WP_281903668.1">
    <property type="nucleotide sequence ID" value="NZ_BSDI01000056.1"/>
</dbReference>
<comment type="similarity">
    <text evidence="7">Belongs to the binding-protein-dependent transport system permease family.</text>
</comment>
<dbReference type="InterPro" id="IPR000515">
    <property type="entry name" value="MetI-like"/>
</dbReference>
<dbReference type="Gene3D" id="1.10.3720.10">
    <property type="entry name" value="MetI-like"/>
    <property type="match status" value="1"/>
</dbReference>
<dbReference type="EMBL" id="BSDI01000056">
    <property type="protein sequence ID" value="GLI02172.1"/>
    <property type="molecule type" value="Genomic_DNA"/>
</dbReference>
<feature type="transmembrane region" description="Helical" evidence="7">
    <location>
        <begin position="239"/>
        <end position="260"/>
    </location>
</feature>
<accession>A0ABQ5R8F9</accession>
<dbReference type="PANTHER" id="PTHR43744:SF12">
    <property type="entry name" value="ABC TRANSPORTER PERMEASE PROTEIN MG189-RELATED"/>
    <property type="match status" value="1"/>
</dbReference>
<feature type="transmembrane region" description="Helical" evidence="7">
    <location>
        <begin position="142"/>
        <end position="164"/>
    </location>
</feature>
<evidence type="ECO:0000256" key="6">
    <source>
        <dbReference type="ARBA" id="ARBA00023136"/>
    </source>
</evidence>
<comment type="subcellular location">
    <subcellularLocation>
        <location evidence="1 7">Cell membrane</location>
        <topology evidence="1 7">Multi-pass membrane protein</topology>
    </subcellularLocation>
</comment>
<feature type="domain" description="ABC transmembrane type-1" evidence="8">
    <location>
        <begin position="71"/>
        <end position="260"/>
    </location>
</feature>
<comment type="caution">
    <text evidence="9">The sequence shown here is derived from an EMBL/GenBank/DDBJ whole genome shotgun (WGS) entry which is preliminary data.</text>
</comment>
<feature type="transmembrane region" description="Helical" evidence="7">
    <location>
        <begin position="75"/>
        <end position="96"/>
    </location>
</feature>
<organism evidence="9 10">
    <name type="scientific">Phytohabitans aurantiacus</name>
    <dbReference type="NCBI Taxonomy" id="3016789"/>
    <lineage>
        <taxon>Bacteria</taxon>
        <taxon>Bacillati</taxon>
        <taxon>Actinomycetota</taxon>
        <taxon>Actinomycetes</taxon>
        <taxon>Micromonosporales</taxon>
        <taxon>Micromonosporaceae</taxon>
    </lineage>
</organism>
<keyword evidence="9" id="KW-0547">Nucleotide-binding</keyword>
<name>A0ABQ5R8F9_9ACTN</name>
<dbReference type="Pfam" id="PF00528">
    <property type="entry name" value="BPD_transp_1"/>
    <property type="match status" value="1"/>
</dbReference>
<feature type="transmembrane region" description="Helical" evidence="7">
    <location>
        <begin position="108"/>
        <end position="130"/>
    </location>
</feature>
<evidence type="ECO:0000256" key="2">
    <source>
        <dbReference type="ARBA" id="ARBA00022448"/>
    </source>
</evidence>
<dbReference type="PANTHER" id="PTHR43744">
    <property type="entry name" value="ABC TRANSPORTER PERMEASE PROTEIN MG189-RELATED-RELATED"/>
    <property type="match status" value="1"/>
</dbReference>
<evidence type="ECO:0000313" key="10">
    <source>
        <dbReference type="Proteomes" id="UP001144280"/>
    </source>
</evidence>
<evidence type="ECO:0000256" key="5">
    <source>
        <dbReference type="ARBA" id="ARBA00022989"/>
    </source>
</evidence>
<keyword evidence="3" id="KW-1003">Cell membrane</keyword>
<keyword evidence="9" id="KW-0067">ATP-binding</keyword>
<evidence type="ECO:0000259" key="8">
    <source>
        <dbReference type="PROSITE" id="PS50928"/>
    </source>
</evidence>
<dbReference type="InterPro" id="IPR035906">
    <property type="entry name" value="MetI-like_sf"/>
</dbReference>
<feature type="transmembrane region" description="Helical" evidence="7">
    <location>
        <begin position="185"/>
        <end position="204"/>
    </location>
</feature>
<evidence type="ECO:0000256" key="3">
    <source>
        <dbReference type="ARBA" id="ARBA00022475"/>
    </source>
</evidence>
<dbReference type="CDD" id="cd06261">
    <property type="entry name" value="TM_PBP2"/>
    <property type="match status" value="1"/>
</dbReference>
<evidence type="ECO:0000256" key="4">
    <source>
        <dbReference type="ARBA" id="ARBA00022692"/>
    </source>
</evidence>
<evidence type="ECO:0000313" key="9">
    <source>
        <dbReference type="EMBL" id="GLI02172.1"/>
    </source>
</evidence>
<proteinExistence type="inferred from homology"/>
<keyword evidence="2 7" id="KW-0813">Transport</keyword>
<evidence type="ECO:0000256" key="1">
    <source>
        <dbReference type="ARBA" id="ARBA00004651"/>
    </source>
</evidence>
<reference evidence="9" key="1">
    <citation type="submission" date="2022-12" db="EMBL/GenBank/DDBJ databases">
        <title>New Phytohabitans aurantiacus sp. RD004123 nov., an actinomycete isolated from soil.</title>
        <authorList>
            <person name="Triningsih D.W."/>
            <person name="Harunari E."/>
            <person name="Igarashi Y."/>
        </authorList>
    </citation>
    <scope>NUCLEOTIDE SEQUENCE</scope>
    <source>
        <strain evidence="9">RD004123</strain>
    </source>
</reference>
<keyword evidence="5 7" id="KW-1133">Transmembrane helix</keyword>